<reference evidence="2" key="1">
    <citation type="submission" date="2015-04" db="EMBL/GenBank/DDBJ databases">
        <title>The genome sequence of the plant pathogenic Rhizarian Plasmodiophora brassicae reveals insights in its biotrophic life cycle and the origin of chitin synthesis.</title>
        <authorList>
            <person name="Schwelm A."/>
            <person name="Fogelqvist J."/>
            <person name="Knaust A."/>
            <person name="Julke S."/>
            <person name="Lilja T."/>
            <person name="Dhandapani V."/>
            <person name="Bonilla-Rosso G."/>
            <person name="Karlsson M."/>
            <person name="Shevchenko A."/>
            <person name="Choi S.R."/>
            <person name="Kim H.G."/>
            <person name="Park J.Y."/>
            <person name="Lim Y.P."/>
            <person name="Ludwig-Muller J."/>
            <person name="Dixelius C."/>
        </authorList>
    </citation>
    <scope>NUCLEOTIDE SEQUENCE</scope>
    <source>
        <tissue evidence="2">Potato root galls</tissue>
    </source>
</reference>
<proteinExistence type="predicted"/>
<feature type="non-terminal residue" evidence="2">
    <location>
        <position position="1"/>
    </location>
</feature>
<dbReference type="InterPro" id="IPR058353">
    <property type="entry name" value="DUF8040"/>
</dbReference>
<dbReference type="EMBL" id="HACM01002478">
    <property type="protein sequence ID" value="CRZ02920.1"/>
    <property type="molecule type" value="Transcribed_RNA"/>
</dbReference>
<organism evidence="2">
    <name type="scientific">Spongospora subterranea</name>
    <dbReference type="NCBI Taxonomy" id="70186"/>
    <lineage>
        <taxon>Eukaryota</taxon>
        <taxon>Sar</taxon>
        <taxon>Rhizaria</taxon>
        <taxon>Endomyxa</taxon>
        <taxon>Phytomyxea</taxon>
        <taxon>Plasmodiophorida</taxon>
        <taxon>Plasmodiophoridae</taxon>
        <taxon>Spongospora</taxon>
    </lineage>
</organism>
<evidence type="ECO:0000259" key="1">
    <source>
        <dbReference type="Pfam" id="PF26138"/>
    </source>
</evidence>
<dbReference type="AlphaFoldDB" id="A0A0H5QLB1"/>
<sequence>IRSGRIWVAEVMHVNVHRTNHMFCMPLDIFQILVQDLRQYGLENSRFIHEEAQLAMFNIRSEYATFRKLSHISRTAKWPWTKLIFQSICLKLNPHRTEGARE</sequence>
<name>A0A0H5QLB1_9EUKA</name>
<feature type="domain" description="DUF8040" evidence="1">
    <location>
        <begin position="2"/>
        <end position="57"/>
    </location>
</feature>
<accession>A0A0H5QLB1</accession>
<dbReference type="Pfam" id="PF26138">
    <property type="entry name" value="DUF8040"/>
    <property type="match status" value="1"/>
</dbReference>
<evidence type="ECO:0000313" key="2">
    <source>
        <dbReference type="EMBL" id="CRZ02920.1"/>
    </source>
</evidence>
<protein>
    <recommendedName>
        <fullName evidence="1">DUF8040 domain-containing protein</fullName>
    </recommendedName>
</protein>